<dbReference type="Pfam" id="PF08707">
    <property type="entry name" value="PriCT_2"/>
    <property type="match status" value="1"/>
</dbReference>
<dbReference type="InterPro" id="IPR027417">
    <property type="entry name" value="P-loop_NTPase"/>
</dbReference>
<protein>
    <submittedName>
        <fullName evidence="2">AAA family ATPase</fullName>
    </submittedName>
</protein>
<organism evidence="2 3">
    <name type="scientific">Ligilactobacillus ruminis</name>
    <dbReference type="NCBI Taxonomy" id="1623"/>
    <lineage>
        <taxon>Bacteria</taxon>
        <taxon>Bacillati</taxon>
        <taxon>Bacillota</taxon>
        <taxon>Bacilli</taxon>
        <taxon>Lactobacillales</taxon>
        <taxon>Lactobacillaceae</taxon>
        <taxon>Ligilactobacillus</taxon>
    </lineage>
</organism>
<reference evidence="2" key="1">
    <citation type="submission" date="2023-02" db="EMBL/GenBank/DDBJ databases">
        <title>Complete genome sequence of Lactobacillus ruminis CACC888 isolated from Pig feces.</title>
        <authorList>
            <person name="Park S."/>
            <person name="Park M.A."/>
            <person name="Kim D.-H."/>
            <person name="Kim Y."/>
        </authorList>
    </citation>
    <scope>NUCLEOTIDE SEQUENCE</scope>
    <source>
        <strain evidence="2">CACC888</strain>
    </source>
</reference>
<accession>A0AAQ2XJ87</accession>
<dbReference type="InterPro" id="IPR002048">
    <property type="entry name" value="EF_hand_dom"/>
</dbReference>
<dbReference type="Proteomes" id="UP001222683">
    <property type="component" value="Chromosome"/>
</dbReference>
<dbReference type="EMBL" id="CP117692">
    <property type="protein sequence ID" value="WDC81741.1"/>
    <property type="molecule type" value="Genomic_DNA"/>
</dbReference>
<evidence type="ECO:0000259" key="1">
    <source>
        <dbReference type="PROSITE" id="PS50222"/>
    </source>
</evidence>
<dbReference type="GO" id="GO:0016817">
    <property type="term" value="F:hydrolase activity, acting on acid anhydrides"/>
    <property type="evidence" value="ECO:0007669"/>
    <property type="project" value="InterPro"/>
</dbReference>
<dbReference type="AlphaFoldDB" id="A0AAQ2XJ87"/>
<dbReference type="GO" id="GO:0005509">
    <property type="term" value="F:calcium ion binding"/>
    <property type="evidence" value="ECO:0007669"/>
    <property type="project" value="InterPro"/>
</dbReference>
<dbReference type="RefSeq" id="WP_273744876.1">
    <property type="nucleotide sequence ID" value="NZ_CP117692.1"/>
</dbReference>
<feature type="domain" description="EF-hand" evidence="1">
    <location>
        <begin position="701"/>
        <end position="737"/>
    </location>
</feature>
<evidence type="ECO:0000313" key="2">
    <source>
        <dbReference type="EMBL" id="WDC81741.1"/>
    </source>
</evidence>
<dbReference type="InterPro" id="IPR038724">
    <property type="entry name" value="RepA"/>
</dbReference>
<evidence type="ECO:0000313" key="3">
    <source>
        <dbReference type="Proteomes" id="UP001222683"/>
    </source>
</evidence>
<name>A0AAQ2XJ87_9LACO</name>
<dbReference type="InterPro" id="IPR014819">
    <property type="entry name" value="PriCT_2"/>
</dbReference>
<dbReference type="CDD" id="cd01125">
    <property type="entry name" value="RepA_RSF1010_like"/>
    <property type="match status" value="1"/>
</dbReference>
<proteinExistence type="predicted"/>
<dbReference type="SUPFAM" id="SSF52540">
    <property type="entry name" value="P-loop containing nucleoside triphosphate hydrolases"/>
    <property type="match status" value="1"/>
</dbReference>
<dbReference type="Pfam" id="PF13481">
    <property type="entry name" value="AAA_25"/>
    <property type="match status" value="1"/>
</dbReference>
<gene>
    <name evidence="2" type="ORF">PSR59_08895</name>
</gene>
<dbReference type="PROSITE" id="PS50222">
    <property type="entry name" value="EF_HAND_2"/>
    <property type="match status" value="1"/>
</dbReference>
<dbReference type="Gene3D" id="3.40.50.300">
    <property type="entry name" value="P-loop containing nucleotide triphosphate hydrolases"/>
    <property type="match status" value="1"/>
</dbReference>
<sequence length="769" mass="86930">MKKFDLVPLLDYIDPAMLDYNGWVQVGMALKHEGYSVDDWNTWSQRDSARYHDGECERKWNGFDDDGQIVTGATITKMAKDGGWTSAHSKENQQTMGWDDAVEAEERYNPTIDKDYKLLDTSYMDGEEIKPPEVWNPAKQITDFLKAVFDPGDIVGFVINAYAHEKDGNIKYVPGDQGIYTWSAGEIEDALRRNGGDVGAVLGDPDPEAGAWCRLNPLDGNGVKNDNVAEFKYALVESDYIPVSLQHEIYRKLELPIAALTYTGGKSLHAIVKVDATSYPQYKERVDYLYSVLDKNGMRIDKQNKNPSRLTRMPGFQRGEKKQFLVATHIGKTDWEEWHEYIEDMNDNLPEIENLEGLFDKPIELAPELISGILRQGHKLLLAGPSKAGKSFALINLVLSIANGRAWMGFPCQQGRVLYVNLELDGRSAKQRFVDITDALGYDHKNIVNVDIWNLRGKSTPMDKLTPKLIRRAKDMGYIAIVIDPIYKVLTGDENSAKDMADFVNQFDKVATELDCAVIYAHHHSKGAQGGKSSIDRSSGSGVFARDPDAILDLTELPVDEARYDKHAAEMACVEMYKTIATFHPDYLKEIAPGDMTSKDRMGHHVMVAIHRAVSGYEQIMQDNAKRVRDAEEKAYTQTAWRLSAVLREFASPKPRNFWFDYPIHREDDSLADISLDDGYKKNGRSWKEGIKKANEKRSEETMSEFEQAFRNLDFDGTGGPVLVDDLVKALDISDRAVYRRIKKSEKFVVSRGEVWLKSPEKNNNDSED</sequence>